<keyword evidence="5 6" id="KW-0472">Membrane</keyword>
<dbReference type="PANTHER" id="PTHR30485">
    <property type="entry name" value="NI/FE-HYDROGENASE 1 B-TYPE CYTOCHROME SUBUNIT"/>
    <property type="match status" value="1"/>
</dbReference>
<dbReference type="GO" id="GO:0020037">
    <property type="term" value="F:heme binding"/>
    <property type="evidence" value="ECO:0007669"/>
    <property type="project" value="TreeGrafter"/>
</dbReference>
<evidence type="ECO:0000256" key="2">
    <source>
        <dbReference type="ARBA" id="ARBA00022475"/>
    </source>
</evidence>
<accession>A0A170PKQ9</accession>
<keyword evidence="4 6" id="KW-1133">Transmembrane helix</keyword>
<feature type="transmembrane region" description="Helical" evidence="6">
    <location>
        <begin position="12"/>
        <end position="30"/>
    </location>
</feature>
<protein>
    <submittedName>
        <fullName evidence="8">Cytochrome b</fullName>
        <ecNumber evidence="8">1.10.2.2</ecNumber>
    </submittedName>
</protein>
<organism evidence="8">
    <name type="scientific">hydrothermal vent metagenome</name>
    <dbReference type="NCBI Taxonomy" id="652676"/>
    <lineage>
        <taxon>unclassified sequences</taxon>
        <taxon>metagenomes</taxon>
        <taxon>ecological metagenomes</taxon>
    </lineage>
</organism>
<gene>
    <name evidence="8" type="ORF">MGWOODY_Tha520</name>
</gene>
<dbReference type="GO" id="GO:0005886">
    <property type="term" value="C:plasma membrane"/>
    <property type="evidence" value="ECO:0007669"/>
    <property type="project" value="UniProtKB-SubCell"/>
</dbReference>
<feature type="transmembrane region" description="Helical" evidence="6">
    <location>
        <begin position="138"/>
        <end position="159"/>
    </location>
</feature>
<dbReference type="GO" id="GO:0016491">
    <property type="term" value="F:oxidoreductase activity"/>
    <property type="evidence" value="ECO:0007669"/>
    <property type="project" value="UniProtKB-KW"/>
</dbReference>
<dbReference type="Gene3D" id="1.20.950.20">
    <property type="entry name" value="Transmembrane di-heme cytochromes, Chain C"/>
    <property type="match status" value="1"/>
</dbReference>
<dbReference type="GO" id="GO:0022904">
    <property type="term" value="P:respiratory electron transport chain"/>
    <property type="evidence" value="ECO:0007669"/>
    <property type="project" value="InterPro"/>
</dbReference>
<sequence length="170" mass="20037">MQTPYQSWDIVIRLGHWLMASLFLVNYWLLEEGEDWHEWAGYALLCILTFRMIWGFIGPSNARFSDFFPTIKRLKYSINNFNQEQKKHLTENHHNPIAGLMVIFLLFTLLITAVSGWMQTLDAFWGEDWVQNLHAWSADAAMIAVVVHVSAVLIIQYRYKVPLIKHMIRR</sequence>
<reference evidence="8" key="1">
    <citation type="submission" date="2015-10" db="EMBL/GenBank/DDBJ databases">
        <authorList>
            <person name="Gilbert D.G."/>
        </authorList>
    </citation>
    <scope>NUCLEOTIDE SEQUENCE</scope>
</reference>
<keyword evidence="3 6" id="KW-0812">Transmembrane</keyword>
<dbReference type="GO" id="GO:0009055">
    <property type="term" value="F:electron transfer activity"/>
    <property type="evidence" value="ECO:0007669"/>
    <property type="project" value="InterPro"/>
</dbReference>
<feature type="domain" description="Cytochrome b561 bacterial/Ni-hydrogenase" evidence="7">
    <location>
        <begin position="8"/>
        <end position="169"/>
    </location>
</feature>
<evidence type="ECO:0000259" key="7">
    <source>
        <dbReference type="Pfam" id="PF01292"/>
    </source>
</evidence>
<dbReference type="InterPro" id="IPR016174">
    <property type="entry name" value="Di-haem_cyt_TM"/>
</dbReference>
<feature type="transmembrane region" description="Helical" evidence="6">
    <location>
        <begin position="97"/>
        <end position="118"/>
    </location>
</feature>
<evidence type="ECO:0000256" key="1">
    <source>
        <dbReference type="ARBA" id="ARBA00004651"/>
    </source>
</evidence>
<proteinExistence type="predicted"/>
<keyword evidence="2" id="KW-1003">Cell membrane</keyword>
<dbReference type="EC" id="1.10.2.2" evidence="8"/>
<keyword evidence="8" id="KW-0560">Oxidoreductase</keyword>
<dbReference type="PANTHER" id="PTHR30485:SF2">
    <property type="entry name" value="BLL0597 PROTEIN"/>
    <property type="match status" value="1"/>
</dbReference>
<evidence type="ECO:0000256" key="4">
    <source>
        <dbReference type="ARBA" id="ARBA00022989"/>
    </source>
</evidence>
<evidence type="ECO:0000256" key="6">
    <source>
        <dbReference type="SAM" id="Phobius"/>
    </source>
</evidence>
<dbReference type="InterPro" id="IPR051542">
    <property type="entry name" value="Hydrogenase_cytochrome"/>
</dbReference>
<name>A0A170PKQ9_9ZZZZ</name>
<evidence type="ECO:0000256" key="3">
    <source>
        <dbReference type="ARBA" id="ARBA00022692"/>
    </source>
</evidence>
<dbReference type="SUPFAM" id="SSF81342">
    <property type="entry name" value="Transmembrane di-heme cytochromes"/>
    <property type="match status" value="1"/>
</dbReference>
<comment type="subcellular location">
    <subcellularLocation>
        <location evidence="1">Cell membrane</location>
        <topology evidence="1">Multi-pass membrane protein</topology>
    </subcellularLocation>
</comment>
<dbReference type="Pfam" id="PF01292">
    <property type="entry name" value="Ni_hydr_CYTB"/>
    <property type="match status" value="1"/>
</dbReference>
<evidence type="ECO:0000256" key="5">
    <source>
        <dbReference type="ARBA" id="ARBA00023136"/>
    </source>
</evidence>
<dbReference type="EMBL" id="CZQC01000014">
    <property type="protein sequence ID" value="CUS40386.1"/>
    <property type="molecule type" value="Genomic_DNA"/>
</dbReference>
<feature type="transmembrane region" description="Helical" evidence="6">
    <location>
        <begin position="36"/>
        <end position="57"/>
    </location>
</feature>
<dbReference type="InterPro" id="IPR011577">
    <property type="entry name" value="Cyt_b561_bac/Ni-Hgenase"/>
</dbReference>
<evidence type="ECO:0000313" key="8">
    <source>
        <dbReference type="EMBL" id="CUS40386.1"/>
    </source>
</evidence>
<dbReference type="AlphaFoldDB" id="A0A170PKQ9"/>